<feature type="transmembrane region" description="Helical" evidence="1">
    <location>
        <begin position="167"/>
        <end position="187"/>
    </location>
</feature>
<keyword evidence="1" id="KW-0472">Membrane</keyword>
<sequence length="225" mass="25238">MKKQEAGLLFLSTLLASLSGFINALGILIYSTPVSHFTGNTTNSSIAFVQGEYQVFLRVFSTIIFFLVGGITSGYVLEEKEFNPGKRYGMMLLFIGIALFLNFHFIDIERGFLQVLAFLCGMQNGLFITYKGMTVRMTHITGGLTDMGVYIGNYLRKKHSDVWKIKFLLTLILGFFAGGIVGSMSYFSFGKDSFLLASAGYLSSGFIYFIWRNRGIRRGTLYCNY</sequence>
<dbReference type="Pfam" id="PF06912">
    <property type="entry name" value="DUF1275"/>
    <property type="match status" value="1"/>
</dbReference>
<name>A0A9W6GL74_9FUSO</name>
<evidence type="ECO:0000313" key="2">
    <source>
        <dbReference type="EMBL" id="GLI57143.1"/>
    </source>
</evidence>
<accession>A0A9W6GL74</accession>
<feature type="transmembrane region" description="Helical" evidence="1">
    <location>
        <begin position="55"/>
        <end position="76"/>
    </location>
</feature>
<dbReference type="RefSeq" id="WP_281836610.1">
    <property type="nucleotide sequence ID" value="NZ_BSDY01000013.1"/>
</dbReference>
<keyword evidence="1" id="KW-1133">Transmembrane helix</keyword>
<dbReference type="PANTHER" id="PTHR37314">
    <property type="entry name" value="SLR0142 PROTEIN"/>
    <property type="match status" value="1"/>
</dbReference>
<reference evidence="2" key="1">
    <citation type="submission" date="2022-12" db="EMBL/GenBank/DDBJ databases">
        <title>Reference genome sequencing for broad-spectrum identification of bacterial and archaeal isolates by mass spectrometry.</title>
        <authorList>
            <person name="Sekiguchi Y."/>
            <person name="Tourlousse D.M."/>
        </authorList>
    </citation>
    <scope>NUCLEOTIDE SEQUENCE</scope>
    <source>
        <strain evidence="2">10succ1</strain>
    </source>
</reference>
<dbReference type="InterPro" id="IPR010699">
    <property type="entry name" value="DUF1275"/>
</dbReference>
<feature type="transmembrane region" description="Helical" evidence="1">
    <location>
        <begin position="88"/>
        <end position="106"/>
    </location>
</feature>
<comment type="caution">
    <text evidence="2">The sequence shown here is derived from an EMBL/GenBank/DDBJ whole genome shotgun (WGS) entry which is preliminary data.</text>
</comment>
<evidence type="ECO:0000313" key="3">
    <source>
        <dbReference type="Proteomes" id="UP001144471"/>
    </source>
</evidence>
<organism evidence="2 3">
    <name type="scientific">Propionigenium maris DSM 9537</name>
    <dbReference type="NCBI Taxonomy" id="1123000"/>
    <lineage>
        <taxon>Bacteria</taxon>
        <taxon>Fusobacteriati</taxon>
        <taxon>Fusobacteriota</taxon>
        <taxon>Fusobacteriia</taxon>
        <taxon>Fusobacteriales</taxon>
        <taxon>Fusobacteriaceae</taxon>
        <taxon>Propionigenium</taxon>
    </lineage>
</organism>
<keyword evidence="1" id="KW-0812">Transmembrane</keyword>
<dbReference type="Proteomes" id="UP001144471">
    <property type="component" value="Unassembled WGS sequence"/>
</dbReference>
<evidence type="ECO:0000256" key="1">
    <source>
        <dbReference type="SAM" id="Phobius"/>
    </source>
</evidence>
<feature type="transmembrane region" description="Helical" evidence="1">
    <location>
        <begin position="112"/>
        <end position="130"/>
    </location>
</feature>
<dbReference type="EMBL" id="BSDY01000013">
    <property type="protein sequence ID" value="GLI57143.1"/>
    <property type="molecule type" value="Genomic_DNA"/>
</dbReference>
<proteinExistence type="predicted"/>
<feature type="transmembrane region" description="Helical" evidence="1">
    <location>
        <begin position="193"/>
        <end position="211"/>
    </location>
</feature>
<keyword evidence="3" id="KW-1185">Reference proteome</keyword>
<gene>
    <name evidence="2" type="ORF">PM10SUCC1_26570</name>
</gene>
<protein>
    <submittedName>
        <fullName evidence="2">Permease</fullName>
    </submittedName>
</protein>
<dbReference type="AlphaFoldDB" id="A0A9W6GL74"/>
<dbReference type="PANTHER" id="PTHR37314:SF4">
    <property type="entry name" value="UPF0700 TRANSMEMBRANE PROTEIN YOAK"/>
    <property type="match status" value="1"/>
</dbReference>